<organism evidence="2">
    <name type="scientific">Tanacetum cinerariifolium</name>
    <name type="common">Dalmatian daisy</name>
    <name type="synonym">Chrysanthemum cinerariifolium</name>
    <dbReference type="NCBI Taxonomy" id="118510"/>
    <lineage>
        <taxon>Eukaryota</taxon>
        <taxon>Viridiplantae</taxon>
        <taxon>Streptophyta</taxon>
        <taxon>Embryophyta</taxon>
        <taxon>Tracheophyta</taxon>
        <taxon>Spermatophyta</taxon>
        <taxon>Magnoliopsida</taxon>
        <taxon>eudicotyledons</taxon>
        <taxon>Gunneridae</taxon>
        <taxon>Pentapetalae</taxon>
        <taxon>asterids</taxon>
        <taxon>campanulids</taxon>
        <taxon>Asterales</taxon>
        <taxon>Asteraceae</taxon>
        <taxon>Asteroideae</taxon>
        <taxon>Anthemideae</taxon>
        <taxon>Anthemidinae</taxon>
        <taxon>Tanacetum</taxon>
    </lineage>
</organism>
<sequence>MSKVIKGEFEKIKDVKVKDVSLICGTPLEVFYNEVSRLCRMDDDLFTYEVEAANIHCDPITDNDSKHEANDEMGYDPSDKEEYDDLTRKEACHAYQEIFRIIDEGWMVTRAESKAEEKSNLNTSL</sequence>
<reference evidence="2" key="1">
    <citation type="journal article" date="2019" name="Sci. Rep.">
        <title>Draft genome of Tanacetum cinerariifolium, the natural source of mosquito coil.</title>
        <authorList>
            <person name="Yamashiro T."/>
            <person name="Shiraishi A."/>
            <person name="Satake H."/>
            <person name="Nakayama K."/>
        </authorList>
    </citation>
    <scope>NUCLEOTIDE SEQUENCE</scope>
</reference>
<protein>
    <submittedName>
        <fullName evidence="2">Uncharacterized protein</fullName>
    </submittedName>
</protein>
<gene>
    <name evidence="2" type="ORF">Tci_688160</name>
</gene>
<proteinExistence type="predicted"/>
<name>A0A699L1A7_TANCI</name>
<evidence type="ECO:0000256" key="1">
    <source>
        <dbReference type="SAM" id="MobiDB-lite"/>
    </source>
</evidence>
<dbReference type="EMBL" id="BKCJ010565420">
    <property type="protein sequence ID" value="GFB16189.1"/>
    <property type="molecule type" value="Genomic_DNA"/>
</dbReference>
<accession>A0A699L1A7</accession>
<dbReference type="AlphaFoldDB" id="A0A699L1A7"/>
<comment type="caution">
    <text evidence="2">The sequence shown here is derived from an EMBL/GenBank/DDBJ whole genome shotgun (WGS) entry which is preliminary data.</text>
</comment>
<feature type="region of interest" description="Disordered" evidence="1">
    <location>
        <begin position="59"/>
        <end position="82"/>
    </location>
</feature>
<evidence type="ECO:0000313" key="2">
    <source>
        <dbReference type="EMBL" id="GFB16189.1"/>
    </source>
</evidence>